<dbReference type="InterPro" id="IPR051923">
    <property type="entry name" value="Glycosyl_Hydrolase_39"/>
</dbReference>
<evidence type="ECO:0000259" key="4">
    <source>
        <dbReference type="Pfam" id="PF01229"/>
    </source>
</evidence>
<dbReference type="InterPro" id="IPR049166">
    <property type="entry name" value="GH39_cat"/>
</dbReference>
<evidence type="ECO:0000313" key="6">
    <source>
        <dbReference type="Proteomes" id="UP000594468"/>
    </source>
</evidence>
<gene>
    <name evidence="5" type="ORF">G4Y79_07330</name>
</gene>
<dbReference type="InterPro" id="IPR017853">
    <property type="entry name" value="GH"/>
</dbReference>
<keyword evidence="6" id="KW-1185">Reference proteome</keyword>
<keyword evidence="3" id="KW-0326">Glycosidase</keyword>
<keyword evidence="2" id="KW-0378">Hydrolase</keyword>
<dbReference type="SUPFAM" id="SSF51445">
    <property type="entry name" value="(Trans)glycosidases"/>
    <property type="match status" value="1"/>
</dbReference>
<comment type="similarity">
    <text evidence="1">Belongs to the glycosyl hydrolase 39 family.</text>
</comment>
<dbReference type="AlphaFoldDB" id="A0A7S8EC28"/>
<dbReference type="EMBL" id="CP062983">
    <property type="protein sequence ID" value="QPC84176.1"/>
    <property type="molecule type" value="Genomic_DNA"/>
</dbReference>
<sequence>MSSTYLGLPVRGVRVDLNAPQGPCEWWRHTLGHGGINTHPLPQHVVNGVKKLQPRLIRIFIQEAFKVYPEHGRFDWALLDAYMASFAATGAKVVASIDIKPAPLFPEIDHTIWMPNDVEEWQQVIAAMVHRYSVENPIVTYWEIGNETDIGEDGGTPYLIPDPDDYMAFYKMTIKPILEVFPDAKVGGPASCWIDNQPLVGFVERCLEEGVRLDFISWHRYNNNPDMHVLGVEKAKKRLEGFGDHRPEMLYTEWAPNFMSVKDGLDRHQALHNQNIAIQETASEPYRAAIIAASIIGMLGAGLDWSFYYHIWDQCFYPDEFRSFYSERGLGLMYEHWNEVPHRFGVFGVDGEVRPHYFVYQMLTHLGPETIAAESDDPAVRLLATRGEDGASILLVNYDLSATRDQIIQLCFQDPDPGEKLLTVYRIDKDQNWSEETLELQPVERRTVVTMDEYRCQVLLPANSVVLVKLVKKA</sequence>
<evidence type="ECO:0000256" key="3">
    <source>
        <dbReference type="ARBA" id="ARBA00023295"/>
    </source>
</evidence>
<dbReference type="PANTHER" id="PTHR12631:SF10">
    <property type="entry name" value="BETA-XYLOSIDASE-LIKE PROTEIN-RELATED"/>
    <property type="match status" value="1"/>
</dbReference>
<dbReference type="KEGG" id="pmet:G4Y79_07330"/>
<evidence type="ECO:0000256" key="2">
    <source>
        <dbReference type="ARBA" id="ARBA00022801"/>
    </source>
</evidence>
<dbReference type="RefSeq" id="WP_195172240.1">
    <property type="nucleotide sequence ID" value="NZ_CP062983.1"/>
</dbReference>
<dbReference type="Gene3D" id="3.20.20.80">
    <property type="entry name" value="Glycosidases"/>
    <property type="match status" value="1"/>
</dbReference>
<feature type="domain" description="Glycosyl hydrolases family 39 N-terminal catalytic" evidence="4">
    <location>
        <begin position="112"/>
        <end position="389"/>
    </location>
</feature>
<dbReference type="Pfam" id="PF01229">
    <property type="entry name" value="Glyco_hydro_39"/>
    <property type="match status" value="1"/>
</dbReference>
<accession>A0A7S8EC28</accession>
<dbReference type="PANTHER" id="PTHR12631">
    <property type="entry name" value="ALPHA-L-IDURONIDASE"/>
    <property type="match status" value="1"/>
</dbReference>
<organism evidence="5 6">
    <name type="scientific">Phototrophicus methaneseepsis</name>
    <dbReference type="NCBI Taxonomy" id="2710758"/>
    <lineage>
        <taxon>Bacteria</taxon>
        <taxon>Bacillati</taxon>
        <taxon>Chloroflexota</taxon>
        <taxon>Candidatus Thermofontia</taxon>
        <taxon>Phototrophicales</taxon>
        <taxon>Phototrophicaceae</taxon>
        <taxon>Phototrophicus</taxon>
    </lineage>
</organism>
<dbReference type="Proteomes" id="UP000594468">
    <property type="component" value="Chromosome"/>
</dbReference>
<dbReference type="GO" id="GO:0004553">
    <property type="term" value="F:hydrolase activity, hydrolyzing O-glycosyl compounds"/>
    <property type="evidence" value="ECO:0007669"/>
    <property type="project" value="TreeGrafter"/>
</dbReference>
<proteinExistence type="inferred from homology"/>
<reference evidence="5 6" key="1">
    <citation type="submission" date="2020-02" db="EMBL/GenBank/DDBJ databases">
        <authorList>
            <person name="Zheng R.K."/>
            <person name="Sun C.M."/>
        </authorList>
    </citation>
    <scope>NUCLEOTIDE SEQUENCE [LARGE SCALE GENOMIC DNA]</scope>
    <source>
        <strain evidence="6">rifampicinis</strain>
    </source>
</reference>
<protein>
    <recommendedName>
        <fullName evidence="4">Glycosyl hydrolases family 39 N-terminal catalytic domain-containing protein</fullName>
    </recommendedName>
</protein>
<name>A0A7S8EC28_9CHLR</name>
<evidence type="ECO:0000256" key="1">
    <source>
        <dbReference type="ARBA" id="ARBA00008875"/>
    </source>
</evidence>
<evidence type="ECO:0000313" key="5">
    <source>
        <dbReference type="EMBL" id="QPC84176.1"/>
    </source>
</evidence>